<dbReference type="PROSITE" id="PS50846">
    <property type="entry name" value="HMA_2"/>
    <property type="match status" value="1"/>
</dbReference>
<evidence type="ECO:0000256" key="1">
    <source>
        <dbReference type="ARBA" id="ARBA00004127"/>
    </source>
</evidence>
<feature type="transmembrane region" description="Helical" evidence="10">
    <location>
        <begin position="144"/>
        <end position="167"/>
    </location>
</feature>
<keyword evidence="8 10" id="KW-1133">Transmembrane helix</keyword>
<dbReference type="FunFam" id="2.70.150.10:FF:000002">
    <property type="entry name" value="Copper-transporting ATPase 1, putative"/>
    <property type="match status" value="1"/>
</dbReference>
<name>A6UPH0_METVS</name>
<dbReference type="CDD" id="cd00371">
    <property type="entry name" value="HMA"/>
    <property type="match status" value="1"/>
</dbReference>
<keyword evidence="4" id="KW-0479">Metal-binding</keyword>
<feature type="transmembrane region" description="Helical" evidence="10">
    <location>
        <begin position="698"/>
        <end position="717"/>
    </location>
</feature>
<protein>
    <submittedName>
        <fullName evidence="12">Heavy metal translocating P-type ATPase</fullName>
    </submittedName>
</protein>
<dbReference type="KEGG" id="mvn:Mevan_0485"/>
<dbReference type="PRINTS" id="PR00119">
    <property type="entry name" value="CATATPASE"/>
</dbReference>
<evidence type="ECO:0000313" key="12">
    <source>
        <dbReference type="EMBL" id="ABR54392.1"/>
    </source>
</evidence>
<evidence type="ECO:0000256" key="8">
    <source>
        <dbReference type="ARBA" id="ARBA00022989"/>
    </source>
</evidence>
<dbReference type="SFLD" id="SFLDS00003">
    <property type="entry name" value="Haloacid_Dehalogenase"/>
    <property type="match status" value="1"/>
</dbReference>
<dbReference type="Gene3D" id="3.40.1110.10">
    <property type="entry name" value="Calcium-transporting ATPase, cytoplasmic domain N"/>
    <property type="match status" value="1"/>
</dbReference>
<dbReference type="InterPro" id="IPR006121">
    <property type="entry name" value="HMA_dom"/>
</dbReference>
<evidence type="ECO:0000259" key="11">
    <source>
        <dbReference type="PROSITE" id="PS50846"/>
    </source>
</evidence>
<dbReference type="SUPFAM" id="SSF81653">
    <property type="entry name" value="Calcium ATPase, transduction domain A"/>
    <property type="match status" value="1"/>
</dbReference>
<keyword evidence="6" id="KW-0067">ATP-binding</keyword>
<dbReference type="HOGENOM" id="CLU_001771_11_2_2"/>
<dbReference type="GO" id="GO:0055070">
    <property type="term" value="P:copper ion homeostasis"/>
    <property type="evidence" value="ECO:0007669"/>
    <property type="project" value="TreeGrafter"/>
</dbReference>
<sequence>METKLKVSGMTCAVCANTIERSVSKMEGISKISVNLLEESVSIIFDDKVLSIADITLKIEKLGYNVLGNFEEVVDDEKKREMDLKEKFNRTIFGSLFSIVLFSLMYISIPYKIYVAFLISLPPLFYVAMPIFKSGYNSFLNKTLNMDVMYSLGMGVSYLSAILVTLKLLPMNFMFYDTTIMLATLLTLGRYLEERAKGKTSKAIKKLIKLQVKTAKVIRDEIEVEIPIEEVIVGDLVVIRPGEKIPVDGRVFEGFSYVDESMITGEPVPNSKSIGNTVISGTINKNGVLKVTTEKIGKDTLLSQIIQLVKNAQSSKPKIQNLADKVVSYFIPVVFIIAIASASYWYFVDSILLSVTTFISVMVIACPCALGLATPTAITVGIGRGAELGILIKDSKVFDVSENLKCMIFDKTGTITKGKPEVDEIVSKMPVNDLLMIAGSMEKDSEHPIGRAIVKRAQELNISFKNPKEFEVISGMGLKGTVDEKTVVIGNPSLIELNDIKIDEYYLKNISRLQENAKTVVVLAIDNRVEGLIAISDQIKENARNTIDELRELGIESYMITGDNEKTAKVIGKSVGISEKNIYSDVLPEKKAEIVKKIKESVEGYVEFIGDGINDAPALSTADVGIAVGSGTDIAIESGDVVLMKDDLKYVTGFVKLSKRVLKQIKLNLFWAFAYNSILIPVAAGALYSYNIKFQPELAAIAMTLSSLTIIGLSLLLRRYNPIK</sequence>
<feature type="transmembrane region" description="Helical" evidence="10">
    <location>
        <begin position="351"/>
        <end position="374"/>
    </location>
</feature>
<dbReference type="PANTHER" id="PTHR43520">
    <property type="entry name" value="ATP7, ISOFORM B"/>
    <property type="match status" value="1"/>
</dbReference>
<dbReference type="InterPro" id="IPR044492">
    <property type="entry name" value="P_typ_ATPase_HD_dom"/>
</dbReference>
<dbReference type="Gene3D" id="2.70.150.10">
    <property type="entry name" value="Calcium-transporting ATPase, cytoplasmic transduction domain A"/>
    <property type="match status" value="1"/>
</dbReference>
<dbReference type="Gene3D" id="3.40.50.1000">
    <property type="entry name" value="HAD superfamily/HAD-like"/>
    <property type="match status" value="1"/>
</dbReference>
<gene>
    <name evidence="12" type="ordered locus">Mevan_0485</name>
</gene>
<evidence type="ECO:0000313" key="13">
    <source>
        <dbReference type="Proteomes" id="UP000001107"/>
    </source>
</evidence>
<dbReference type="Proteomes" id="UP000001107">
    <property type="component" value="Chromosome"/>
</dbReference>
<dbReference type="SUPFAM" id="SSF56784">
    <property type="entry name" value="HAD-like"/>
    <property type="match status" value="1"/>
</dbReference>
<dbReference type="NCBIfam" id="TIGR01511">
    <property type="entry name" value="ATPase-IB1_Cu"/>
    <property type="match status" value="1"/>
</dbReference>
<dbReference type="InterPro" id="IPR023299">
    <property type="entry name" value="ATPase_P-typ_cyto_dom_N"/>
</dbReference>
<evidence type="ECO:0000256" key="10">
    <source>
        <dbReference type="SAM" id="Phobius"/>
    </source>
</evidence>
<comment type="similarity">
    <text evidence="2">Belongs to the cation transport ATPase (P-type) (TC 3.A.3) family. Type IB subfamily.</text>
</comment>
<dbReference type="EMBL" id="CP000742">
    <property type="protein sequence ID" value="ABR54392.1"/>
    <property type="molecule type" value="Genomic_DNA"/>
</dbReference>
<dbReference type="CDD" id="cd02094">
    <property type="entry name" value="P-type_ATPase_Cu-like"/>
    <property type="match status" value="1"/>
</dbReference>
<evidence type="ECO:0000256" key="2">
    <source>
        <dbReference type="ARBA" id="ARBA00006024"/>
    </source>
</evidence>
<dbReference type="PRINTS" id="PR00943">
    <property type="entry name" value="CUATPASE"/>
</dbReference>
<dbReference type="InterPro" id="IPR036163">
    <property type="entry name" value="HMA_dom_sf"/>
</dbReference>
<dbReference type="eggNOG" id="arCOG01576">
    <property type="taxonomic scope" value="Archaea"/>
</dbReference>
<dbReference type="PROSITE" id="PS00154">
    <property type="entry name" value="ATPASE_E1_E2"/>
    <property type="match status" value="1"/>
</dbReference>
<feature type="transmembrane region" description="Helical" evidence="10">
    <location>
        <begin position="113"/>
        <end position="132"/>
    </location>
</feature>
<dbReference type="GO" id="GO:0016887">
    <property type="term" value="F:ATP hydrolysis activity"/>
    <property type="evidence" value="ECO:0007669"/>
    <property type="project" value="InterPro"/>
</dbReference>
<dbReference type="Pfam" id="PF00122">
    <property type="entry name" value="E1-E2_ATPase"/>
    <property type="match status" value="1"/>
</dbReference>
<dbReference type="STRING" id="406327.Mevan_0485"/>
<dbReference type="NCBIfam" id="TIGR01494">
    <property type="entry name" value="ATPase_P-type"/>
    <property type="match status" value="1"/>
</dbReference>
<feature type="transmembrane region" description="Helical" evidence="10">
    <location>
        <begin position="88"/>
        <end position="107"/>
    </location>
</feature>
<dbReference type="Pfam" id="PF00403">
    <property type="entry name" value="HMA"/>
    <property type="match status" value="1"/>
</dbReference>
<dbReference type="InterPro" id="IPR018303">
    <property type="entry name" value="ATPase_P-typ_P_site"/>
</dbReference>
<dbReference type="SFLD" id="SFLDG00002">
    <property type="entry name" value="C1.7:_P-type_atpase_like"/>
    <property type="match status" value="1"/>
</dbReference>
<dbReference type="GO" id="GO:0012505">
    <property type="term" value="C:endomembrane system"/>
    <property type="evidence" value="ECO:0007669"/>
    <property type="project" value="UniProtKB-SubCell"/>
</dbReference>
<feature type="transmembrane region" description="Helical" evidence="10">
    <location>
        <begin position="669"/>
        <end position="692"/>
    </location>
</feature>
<feature type="transmembrane region" description="Helical" evidence="10">
    <location>
        <begin position="326"/>
        <end position="345"/>
    </location>
</feature>
<dbReference type="AlphaFoldDB" id="A6UPH0"/>
<dbReference type="InterPro" id="IPR036412">
    <property type="entry name" value="HAD-like_sf"/>
</dbReference>
<evidence type="ECO:0000256" key="5">
    <source>
        <dbReference type="ARBA" id="ARBA00022741"/>
    </source>
</evidence>
<keyword evidence="5" id="KW-0547">Nucleotide-binding</keyword>
<dbReference type="SFLD" id="SFLDF00027">
    <property type="entry name" value="p-type_atpase"/>
    <property type="match status" value="1"/>
</dbReference>
<dbReference type="SUPFAM" id="SSF55008">
    <property type="entry name" value="HMA, heavy metal-associated domain"/>
    <property type="match status" value="1"/>
</dbReference>
<keyword evidence="13" id="KW-1185">Reference proteome</keyword>
<organism evidence="12 13">
    <name type="scientific">Methanococcus vannielii (strain ATCC 35089 / DSM 1224 / JCM 13029 / OCM 148 / SB)</name>
    <dbReference type="NCBI Taxonomy" id="406327"/>
    <lineage>
        <taxon>Archaea</taxon>
        <taxon>Methanobacteriati</taxon>
        <taxon>Methanobacteriota</taxon>
        <taxon>Methanomada group</taxon>
        <taxon>Methanococci</taxon>
        <taxon>Methanococcales</taxon>
        <taxon>Methanococcaceae</taxon>
        <taxon>Methanococcus</taxon>
    </lineage>
</organism>
<evidence type="ECO:0000256" key="7">
    <source>
        <dbReference type="ARBA" id="ARBA00022967"/>
    </source>
</evidence>
<evidence type="ECO:0000256" key="4">
    <source>
        <dbReference type="ARBA" id="ARBA00022723"/>
    </source>
</evidence>
<dbReference type="Gene3D" id="3.30.70.100">
    <property type="match status" value="1"/>
</dbReference>
<accession>A6UPH0</accession>
<dbReference type="InterPro" id="IPR001757">
    <property type="entry name" value="P_typ_ATPase"/>
</dbReference>
<dbReference type="GO" id="GO:0005524">
    <property type="term" value="F:ATP binding"/>
    <property type="evidence" value="ECO:0007669"/>
    <property type="project" value="UniProtKB-KW"/>
</dbReference>
<reference evidence="12" key="1">
    <citation type="submission" date="2007-06" db="EMBL/GenBank/DDBJ databases">
        <title>Complete sequence of Methanococcus vannielii SB.</title>
        <authorList>
            <consortium name="US DOE Joint Genome Institute"/>
            <person name="Copeland A."/>
            <person name="Lucas S."/>
            <person name="Lapidus A."/>
            <person name="Barry K."/>
            <person name="Glavina del Rio T."/>
            <person name="Dalin E."/>
            <person name="Tice H."/>
            <person name="Pitluck S."/>
            <person name="Chain P."/>
            <person name="Malfatti S."/>
            <person name="Shin M."/>
            <person name="Vergez L."/>
            <person name="Schmutz J."/>
            <person name="Larimer F."/>
            <person name="Land M."/>
            <person name="Hauser L."/>
            <person name="Kyrpides N."/>
            <person name="Anderson I."/>
            <person name="Sieprawska-Lupa M."/>
            <person name="Whitman W.B."/>
            <person name="Richardson P."/>
        </authorList>
    </citation>
    <scope>NUCLEOTIDE SEQUENCE [LARGE SCALE GENOMIC DNA]</scope>
    <source>
        <strain evidence="12">SB</strain>
    </source>
</reference>
<dbReference type="InterPro" id="IPR023298">
    <property type="entry name" value="ATPase_P-typ_TM_dom_sf"/>
</dbReference>
<evidence type="ECO:0000256" key="3">
    <source>
        <dbReference type="ARBA" id="ARBA00022692"/>
    </source>
</evidence>
<comment type="subcellular location">
    <subcellularLocation>
        <location evidence="1">Endomembrane system</location>
        <topology evidence="1">Multi-pass membrane protein</topology>
    </subcellularLocation>
</comment>
<feature type="transmembrane region" description="Helical" evidence="10">
    <location>
        <begin position="173"/>
        <end position="192"/>
    </location>
</feature>
<dbReference type="InterPro" id="IPR059000">
    <property type="entry name" value="ATPase_P-type_domA"/>
</dbReference>
<dbReference type="PANTHER" id="PTHR43520:SF8">
    <property type="entry name" value="P-TYPE CU(+) TRANSPORTER"/>
    <property type="match status" value="1"/>
</dbReference>
<evidence type="ECO:0000256" key="9">
    <source>
        <dbReference type="ARBA" id="ARBA00023136"/>
    </source>
</evidence>
<dbReference type="GO" id="GO:0005507">
    <property type="term" value="F:copper ion binding"/>
    <property type="evidence" value="ECO:0007669"/>
    <property type="project" value="TreeGrafter"/>
</dbReference>
<dbReference type="FunFam" id="3.30.70.100:FF:000005">
    <property type="entry name" value="Copper-exporting P-type ATPase A"/>
    <property type="match status" value="1"/>
</dbReference>
<dbReference type="InterPro" id="IPR023214">
    <property type="entry name" value="HAD_sf"/>
</dbReference>
<keyword evidence="9 10" id="KW-0472">Membrane</keyword>
<feature type="domain" description="HMA" evidence="11">
    <location>
        <begin position="1"/>
        <end position="67"/>
    </location>
</feature>
<dbReference type="OrthoDB" id="8588at2157"/>
<dbReference type="RefSeq" id="WP_011972295.1">
    <property type="nucleotide sequence ID" value="NC_009634.1"/>
</dbReference>
<dbReference type="SUPFAM" id="SSF81665">
    <property type="entry name" value="Calcium ATPase, transmembrane domain M"/>
    <property type="match status" value="1"/>
</dbReference>
<keyword evidence="3 10" id="KW-0812">Transmembrane</keyword>
<dbReference type="InterPro" id="IPR008250">
    <property type="entry name" value="ATPase_P-typ_transduc_dom_A_sf"/>
</dbReference>
<dbReference type="Pfam" id="PF00702">
    <property type="entry name" value="Hydrolase"/>
    <property type="match status" value="1"/>
</dbReference>
<keyword evidence="7" id="KW-1278">Translocase</keyword>
<dbReference type="InterPro" id="IPR027256">
    <property type="entry name" value="P-typ_ATPase_IB"/>
</dbReference>
<dbReference type="NCBIfam" id="TIGR01525">
    <property type="entry name" value="ATPase-IB_hvy"/>
    <property type="match status" value="1"/>
</dbReference>
<evidence type="ECO:0000256" key="6">
    <source>
        <dbReference type="ARBA" id="ARBA00022840"/>
    </source>
</evidence>
<dbReference type="GeneID" id="5325532"/>
<proteinExistence type="inferred from homology"/>
<dbReference type="GO" id="GO:0043682">
    <property type="term" value="F:P-type divalent copper transporter activity"/>
    <property type="evidence" value="ECO:0007669"/>
    <property type="project" value="TreeGrafter"/>
</dbReference>
<dbReference type="GO" id="GO:0016020">
    <property type="term" value="C:membrane"/>
    <property type="evidence" value="ECO:0007669"/>
    <property type="project" value="InterPro"/>
</dbReference>